<evidence type="ECO:0000256" key="7">
    <source>
        <dbReference type="HAMAP-Rule" id="MF_01057"/>
    </source>
</evidence>
<evidence type="ECO:0000256" key="1">
    <source>
        <dbReference type="ARBA" id="ARBA00000142"/>
    </source>
</evidence>
<dbReference type="SUPFAM" id="SSF53335">
    <property type="entry name" value="S-adenosyl-L-methionine-dependent methyltransferases"/>
    <property type="match status" value="1"/>
</dbReference>
<dbReference type="InterPro" id="IPR029063">
    <property type="entry name" value="SAM-dependent_MTases_sf"/>
</dbReference>
<keyword evidence="5 7" id="KW-0949">S-adenosyl-L-methionine</keyword>
<keyword evidence="4 7" id="KW-0808">Transferase</keyword>
<keyword evidence="3 7" id="KW-0489">Methyltransferase</keyword>
<feature type="binding site" evidence="7">
    <location>
        <position position="111"/>
    </location>
    <ligand>
        <name>substrate</name>
    </ligand>
</feature>
<evidence type="ECO:0000256" key="6">
    <source>
        <dbReference type="ARBA" id="ARBA00022694"/>
    </source>
</evidence>
<comment type="function">
    <text evidence="2 7">Catalyzes the formation of N(7)-methylguanine at position 46 (m7G46) in tRNA.</text>
</comment>
<geneLocation type="plasmid" evidence="8 9">
    <name>2</name>
</geneLocation>
<keyword evidence="9" id="KW-1185">Reference proteome</keyword>
<dbReference type="Pfam" id="PF02390">
    <property type="entry name" value="Methyltransf_4"/>
    <property type="match status" value="1"/>
</dbReference>
<feature type="binding site" evidence="7">
    <location>
        <position position="107"/>
    </location>
    <ligand>
        <name>S-adenosyl-L-methionine</name>
        <dbReference type="ChEBI" id="CHEBI:59789"/>
    </ligand>
</feature>
<feature type="binding site" evidence="7">
    <location>
        <begin position="181"/>
        <end position="184"/>
    </location>
    <ligand>
        <name>substrate</name>
    </ligand>
</feature>
<comment type="similarity">
    <text evidence="7">Belongs to the class I-like SAM-binding methyltransferase superfamily. TrmB family.</text>
</comment>
<evidence type="ECO:0000256" key="5">
    <source>
        <dbReference type="ARBA" id="ARBA00022691"/>
    </source>
</evidence>
<dbReference type="InterPro" id="IPR055361">
    <property type="entry name" value="tRNA_methyltr_TrmB_bact"/>
</dbReference>
<evidence type="ECO:0000256" key="4">
    <source>
        <dbReference type="ARBA" id="ARBA00022679"/>
    </source>
</evidence>
<gene>
    <name evidence="7 8" type="primary">trmB</name>
    <name evidence="8" type="ORF">NCTC10186_00607</name>
</gene>
<dbReference type="KEGG" id="mgal:NCTC10186_00607"/>
<dbReference type="NCBIfam" id="TIGR00091">
    <property type="entry name" value="tRNA (guanosine(46)-N7)-methyltransferase TrmB"/>
    <property type="match status" value="1"/>
</dbReference>
<comment type="caution">
    <text evidence="7">Lacks conserved residue(s) required for the propagation of feature annotation.</text>
</comment>
<evidence type="ECO:0000256" key="3">
    <source>
        <dbReference type="ARBA" id="ARBA00022603"/>
    </source>
</evidence>
<keyword evidence="8" id="KW-0614">Plasmid</keyword>
<dbReference type="GO" id="GO:0043527">
    <property type="term" value="C:tRNA methyltransferase complex"/>
    <property type="evidence" value="ECO:0007669"/>
    <property type="project" value="TreeGrafter"/>
</dbReference>
<dbReference type="EMBL" id="LR215032">
    <property type="protein sequence ID" value="VEU73118.1"/>
    <property type="molecule type" value="Genomic_DNA"/>
</dbReference>
<dbReference type="Gene3D" id="3.40.50.150">
    <property type="entry name" value="Vaccinia Virus protein VP39"/>
    <property type="match status" value="1"/>
</dbReference>
<feature type="binding site" evidence="7">
    <location>
        <position position="34"/>
    </location>
    <ligand>
        <name>S-adenosyl-L-methionine</name>
        <dbReference type="ChEBI" id="CHEBI:59789"/>
    </ligand>
</feature>
<dbReference type="InterPro" id="IPR003358">
    <property type="entry name" value="tRNA_(Gua-N-7)_MeTrfase_Trmb"/>
</dbReference>
<dbReference type="AlphaFoldDB" id="A0A449B022"/>
<keyword evidence="6 7" id="KW-0819">tRNA processing</keyword>
<dbReference type="GO" id="GO:0008176">
    <property type="term" value="F:tRNA (guanine(46)-N7)-methyltransferase activity"/>
    <property type="evidence" value="ECO:0007669"/>
    <property type="project" value="UniProtKB-UniRule"/>
</dbReference>
<feature type="binding site" evidence="7">
    <location>
        <position position="86"/>
    </location>
    <ligand>
        <name>S-adenosyl-L-methionine</name>
        <dbReference type="ChEBI" id="CHEBI:59789"/>
    </ligand>
</feature>
<dbReference type="NCBIfam" id="NF001080">
    <property type="entry name" value="PRK00121.2-2"/>
    <property type="match status" value="1"/>
</dbReference>
<sequence length="205" mass="24265">MRLRHDKNAQENLNKSEFYIKEFPIKLEANNILEIGAGKGEMISQLALHNPDIKFFALEKYPTVANKILRKIENLNLSNLFIITKDALEIPEIFESKIDKIWLTFSDPWPKKAHTKRRLTYQTFLLIYKNLLSENGELWFKTDNDKLFDFSLESLNENNWEIIYQTRDLHNSKYNADNFQTGYEQKWASLGKNINFLIAKPKNEF</sequence>
<feature type="binding site" evidence="7">
    <location>
        <position position="143"/>
    </location>
    <ligand>
        <name>substrate</name>
    </ligand>
</feature>
<dbReference type="Proteomes" id="UP000289862">
    <property type="component" value="Plasmid 2"/>
</dbReference>
<dbReference type="UniPathway" id="UPA00989"/>
<dbReference type="PANTHER" id="PTHR23417:SF14">
    <property type="entry name" value="PENTACOTRIPEPTIDE-REPEAT REGION OF PRORP DOMAIN-CONTAINING PROTEIN"/>
    <property type="match status" value="1"/>
</dbReference>
<organism evidence="8 9">
    <name type="scientific">Mycoplasmopsis gallopavonis</name>
    <dbReference type="NCBI Taxonomy" id="76629"/>
    <lineage>
        <taxon>Bacteria</taxon>
        <taxon>Bacillati</taxon>
        <taxon>Mycoplasmatota</taxon>
        <taxon>Mycoplasmoidales</taxon>
        <taxon>Metamycoplasmataceae</taxon>
        <taxon>Mycoplasmopsis</taxon>
    </lineage>
</organism>
<reference evidence="8 9" key="1">
    <citation type="submission" date="2019-01" db="EMBL/GenBank/DDBJ databases">
        <authorList>
            <consortium name="Pathogen Informatics"/>
        </authorList>
    </citation>
    <scope>NUCLEOTIDE SEQUENCE [LARGE SCALE GENOMIC DNA]</scope>
    <source>
        <strain evidence="8 9">NCTC10186</strain>
        <plasmid evidence="9">2</plasmid>
    </source>
</reference>
<feature type="binding site" evidence="7">
    <location>
        <position position="59"/>
    </location>
    <ligand>
        <name>S-adenosyl-L-methionine</name>
        <dbReference type="ChEBI" id="CHEBI:59789"/>
    </ligand>
</feature>
<evidence type="ECO:0000256" key="2">
    <source>
        <dbReference type="ARBA" id="ARBA00003015"/>
    </source>
</evidence>
<evidence type="ECO:0000313" key="8">
    <source>
        <dbReference type="EMBL" id="VEU73118.1"/>
    </source>
</evidence>
<dbReference type="PANTHER" id="PTHR23417">
    <property type="entry name" value="3-DEOXY-D-MANNO-OCTULOSONIC-ACID TRANSFERASE/TRNA GUANINE-N 7 - -METHYLTRANSFERASE"/>
    <property type="match status" value="1"/>
</dbReference>
<dbReference type="RefSeq" id="WP_129724692.1">
    <property type="nucleotide sequence ID" value="NZ_LR215032.1"/>
</dbReference>
<dbReference type="PROSITE" id="PS51625">
    <property type="entry name" value="SAM_MT_TRMB"/>
    <property type="match status" value="1"/>
</dbReference>
<dbReference type="CDD" id="cd02440">
    <property type="entry name" value="AdoMet_MTases"/>
    <property type="match status" value="1"/>
</dbReference>
<comment type="pathway">
    <text evidence="7">tRNA modification; N(7)-methylguanine-tRNA biosynthesis.</text>
</comment>
<proteinExistence type="inferred from homology"/>
<evidence type="ECO:0000313" key="9">
    <source>
        <dbReference type="Proteomes" id="UP000289862"/>
    </source>
</evidence>
<comment type="catalytic activity">
    <reaction evidence="1 7">
        <text>guanosine(46) in tRNA + S-adenosyl-L-methionine = N(7)-methylguanosine(46) in tRNA + S-adenosyl-L-homocysteine</text>
        <dbReference type="Rhea" id="RHEA:42708"/>
        <dbReference type="Rhea" id="RHEA-COMP:10188"/>
        <dbReference type="Rhea" id="RHEA-COMP:10189"/>
        <dbReference type="ChEBI" id="CHEBI:57856"/>
        <dbReference type="ChEBI" id="CHEBI:59789"/>
        <dbReference type="ChEBI" id="CHEBI:74269"/>
        <dbReference type="ChEBI" id="CHEBI:74480"/>
        <dbReference type="EC" id="2.1.1.33"/>
    </reaction>
</comment>
<accession>A0A449B022</accession>
<dbReference type="EC" id="2.1.1.33" evidence="7"/>
<protein>
    <recommendedName>
        <fullName evidence="7">tRNA (guanine-N(7)-)-methyltransferase</fullName>
        <ecNumber evidence="7">2.1.1.33</ecNumber>
    </recommendedName>
    <alternativeName>
        <fullName evidence="7">tRNA (guanine(46)-N(7))-methyltransferase</fullName>
    </alternativeName>
    <alternativeName>
        <fullName evidence="7">tRNA(m7G46)-methyltransferase</fullName>
    </alternativeName>
</protein>
<name>A0A449B022_9BACT</name>
<dbReference type="HAMAP" id="MF_01057">
    <property type="entry name" value="tRNA_methyltr_TrmB"/>
    <property type="match status" value="1"/>
</dbReference>